<dbReference type="OrthoDB" id="1937912at2759"/>
<feature type="compositionally biased region" description="Low complexity" evidence="7">
    <location>
        <begin position="548"/>
        <end position="567"/>
    </location>
</feature>
<sequence>MTSPRSPGDGAPTTGSTPTSATSDLSLGDCDPMKGHDFILSDAEFESPDSDLPGSPEVPPGTLDNEPAKANTPSTGPCVSDVPDANASAGKDGSDASMADVPEAQGSGSDPATSHPIKSEPDDLQAPESLPTGETAAGVEAPSTESVADGSGFLNETLPAGTEMTETELPLGQLFYDSPFEVARLSSPAPEGTTGPPDITRALLVVNNGSPQSMRLLIAARSLFRKQLPNMPPEYVTRLVLDWRHRTLVLIRDPRPPEEETTLANGRYPRDILLGAITYRPFDVARIGEIVFCAVHSDQQQVRGHGARLMSALASHARRHTPLRYWLTYADNHAVGYFRKQGFTTNITLPRTKIGRAHVYADNHAVGYFRKQGFTTNITLPRFRWAGRIKDYDGGTLMQCALLPLGATAPGGVLGSLAAPVRPDLPLEHLNADLLDGATAADPFGLGVSLSGPGASPTAVTGPAAIAAASKEESQNDYAHWRSVVQRQKKYVHAAIRMMGQSHMVHAGLEFARLGSGMCEEVPGYSGVPARVGALPAGHPSPGDDPTEAAASITASAAAEPGSDGAGAAPLAGLSPAVLDALVAEHRARPLRDPAATFPVRRVSIASIPGIAEAGWESTDLPARRPGPDPWADRRGAGPRSPLRAVLRRLLRLIQSKSFSWPFRQPVNVEDVTDYLDVIKEPMDLRTMEEKLNSENPVHYQSIDAFHRDLSLIFENCWKYNLESTTYYKCATELHDFAKVAIQEAARDLDRLTRSLGLQPGGPRSMQALAGSGRPPSRVHPTADFLPPAGGGDLGDGLSPSDPRFSIQVDSSPVDRHSFEDDFSPLPGAINKRRHLSLGADGDRSGHGGGAPAAHHHHHHHHSHHHHSPSSGKSRDPRKGRSKRGVRGPGPGGPAGGMLHPDEGFSDTDTYYSDDPIDVSESSGGGGGRGAAFAGAGGRSRRPRKRLLDESDEDFSDSPSSAPRSDDSFSDVGHRHRRIRRAVDAEYATDEESTSGHYSSRHSASGHDGHRYHSASQTSHGGHHSDREHTGRGRPSRPHSPP</sequence>
<keyword evidence="5" id="KW-0539">Nucleus</keyword>
<dbReference type="InterPro" id="IPR000182">
    <property type="entry name" value="GNAT_dom"/>
</dbReference>
<evidence type="ECO:0000256" key="1">
    <source>
        <dbReference type="ARBA" id="ARBA00004123"/>
    </source>
</evidence>
<dbReference type="InterPro" id="IPR016181">
    <property type="entry name" value="Acyl_CoA_acyltransferase"/>
</dbReference>
<evidence type="ECO:0000259" key="9">
    <source>
        <dbReference type="PROSITE" id="PS51186"/>
    </source>
</evidence>
<evidence type="ECO:0000313" key="10">
    <source>
        <dbReference type="EMBL" id="KCV68276.1"/>
    </source>
</evidence>
<evidence type="ECO:0000313" key="11">
    <source>
        <dbReference type="Proteomes" id="UP000030693"/>
    </source>
</evidence>
<feature type="region of interest" description="Disordered" evidence="7">
    <location>
        <begin position="1"/>
        <end position="158"/>
    </location>
</feature>
<reference evidence="10" key="1">
    <citation type="submission" date="2013-04" db="EMBL/GenBank/DDBJ databases">
        <title>The Genome Sequence of Fonticula alba ATCC 38817.</title>
        <authorList>
            <consortium name="The Broad Institute Genomics Platform"/>
            <person name="Russ C."/>
            <person name="Cuomo C."/>
            <person name="Burger G."/>
            <person name="Gray M.W."/>
            <person name="Holland P.W.H."/>
            <person name="King N."/>
            <person name="Lang F.B.F."/>
            <person name="Roger A.J."/>
            <person name="Ruiz-Trillo I."/>
            <person name="Brown M."/>
            <person name="Walker B."/>
            <person name="Young S."/>
            <person name="Zeng Q."/>
            <person name="Gargeya S."/>
            <person name="Fitzgerald M."/>
            <person name="Haas B."/>
            <person name="Abouelleil A."/>
            <person name="Allen A.W."/>
            <person name="Alvarado L."/>
            <person name="Arachchi H.M."/>
            <person name="Berlin A.M."/>
            <person name="Chapman S.B."/>
            <person name="Gainer-Dewar J."/>
            <person name="Goldberg J."/>
            <person name="Griggs A."/>
            <person name="Gujja S."/>
            <person name="Hansen M."/>
            <person name="Howarth C."/>
            <person name="Imamovic A."/>
            <person name="Ireland A."/>
            <person name="Larimer J."/>
            <person name="McCowan C."/>
            <person name="Murphy C."/>
            <person name="Pearson M."/>
            <person name="Poon T.W."/>
            <person name="Priest M."/>
            <person name="Roberts A."/>
            <person name="Saif S."/>
            <person name="Shea T."/>
            <person name="Sisk P."/>
            <person name="Sykes S."/>
            <person name="Wortman J."/>
            <person name="Nusbaum C."/>
            <person name="Birren B."/>
        </authorList>
    </citation>
    <scope>NUCLEOTIDE SEQUENCE [LARGE SCALE GENOMIC DNA]</scope>
    <source>
        <strain evidence="10">ATCC 38817</strain>
    </source>
</reference>
<feature type="domain" description="N-acetyltransferase" evidence="9">
    <location>
        <begin position="204"/>
        <end position="366"/>
    </location>
</feature>
<dbReference type="EMBL" id="KB932209">
    <property type="protein sequence ID" value="KCV68276.1"/>
    <property type="molecule type" value="Genomic_DNA"/>
</dbReference>
<keyword evidence="4" id="KW-0010">Activator</keyword>
<dbReference type="PROSITE" id="PS51186">
    <property type="entry name" value="GNAT"/>
    <property type="match status" value="1"/>
</dbReference>
<evidence type="ECO:0000256" key="5">
    <source>
        <dbReference type="ARBA" id="ARBA00023242"/>
    </source>
</evidence>
<evidence type="ECO:0000256" key="4">
    <source>
        <dbReference type="ARBA" id="ARBA00023159"/>
    </source>
</evidence>
<name>A0A058Z2B2_FONAL</name>
<dbReference type="Proteomes" id="UP000030693">
    <property type="component" value="Unassembled WGS sequence"/>
</dbReference>
<feature type="compositionally biased region" description="Gly residues" evidence="7">
    <location>
        <begin position="923"/>
        <end position="938"/>
    </location>
</feature>
<feature type="region of interest" description="Disordered" evidence="7">
    <location>
        <begin position="618"/>
        <end position="638"/>
    </location>
</feature>
<dbReference type="GO" id="GO:0010484">
    <property type="term" value="F:histone H3 acetyltransferase activity"/>
    <property type="evidence" value="ECO:0007669"/>
    <property type="project" value="TreeGrafter"/>
</dbReference>
<accession>A0A058Z2B2</accession>
<feature type="compositionally biased region" description="Basic residues" evidence="7">
    <location>
        <begin position="1032"/>
        <end position="1042"/>
    </location>
</feature>
<dbReference type="GO" id="GO:0005634">
    <property type="term" value="C:nucleus"/>
    <property type="evidence" value="ECO:0007669"/>
    <property type="project" value="UniProtKB-SubCell"/>
</dbReference>
<feature type="compositionally biased region" description="Gly residues" evidence="7">
    <location>
        <begin position="887"/>
        <end position="896"/>
    </location>
</feature>
<feature type="domain" description="Bromo" evidence="8">
    <location>
        <begin position="655"/>
        <end position="728"/>
    </location>
</feature>
<dbReference type="Gene3D" id="3.40.630.30">
    <property type="match status" value="2"/>
</dbReference>
<feature type="region of interest" description="Disordered" evidence="7">
    <location>
        <begin position="536"/>
        <end position="567"/>
    </location>
</feature>
<feature type="compositionally biased region" description="Low complexity" evidence="7">
    <location>
        <begin position="1"/>
        <end position="24"/>
    </location>
</feature>
<dbReference type="PANTHER" id="PTHR45750:SF3">
    <property type="entry name" value="HISTONE ACETYLTRANSFERASE"/>
    <property type="match status" value="1"/>
</dbReference>
<dbReference type="Pfam" id="PF00583">
    <property type="entry name" value="Acetyltransf_1"/>
    <property type="match status" value="1"/>
</dbReference>
<dbReference type="SMART" id="SM00297">
    <property type="entry name" value="BROMO"/>
    <property type="match status" value="1"/>
</dbReference>
<keyword evidence="11" id="KW-1185">Reference proteome</keyword>
<evidence type="ECO:0008006" key="12">
    <source>
        <dbReference type="Google" id="ProtNLM"/>
    </source>
</evidence>
<evidence type="ECO:0000259" key="8">
    <source>
        <dbReference type="PROSITE" id="PS50014"/>
    </source>
</evidence>
<dbReference type="InterPro" id="IPR036427">
    <property type="entry name" value="Bromodomain-like_sf"/>
</dbReference>
<dbReference type="GeneID" id="20529922"/>
<dbReference type="SUPFAM" id="SSF47370">
    <property type="entry name" value="Bromodomain"/>
    <property type="match status" value="1"/>
</dbReference>
<feature type="compositionally biased region" description="Basic residues" evidence="7">
    <location>
        <begin position="854"/>
        <end position="868"/>
    </location>
</feature>
<dbReference type="PRINTS" id="PR00503">
    <property type="entry name" value="BROMODOMAIN"/>
</dbReference>
<dbReference type="InterPro" id="IPR037800">
    <property type="entry name" value="GCN5"/>
</dbReference>
<dbReference type="STRING" id="691883.A0A058Z2B2"/>
<dbReference type="GO" id="GO:0000123">
    <property type="term" value="C:histone acetyltransferase complex"/>
    <property type="evidence" value="ECO:0007669"/>
    <property type="project" value="TreeGrafter"/>
</dbReference>
<dbReference type="PROSITE" id="PS50014">
    <property type="entry name" value="BROMODOMAIN_2"/>
    <property type="match status" value="1"/>
</dbReference>
<protein>
    <recommendedName>
        <fullName evidence="12">Histone acetyltransferase</fullName>
    </recommendedName>
</protein>
<dbReference type="PANTHER" id="PTHR45750">
    <property type="entry name" value="GH11602P"/>
    <property type="match status" value="1"/>
</dbReference>
<dbReference type="eggNOG" id="KOG1472">
    <property type="taxonomic scope" value="Eukaryota"/>
</dbReference>
<dbReference type="InterPro" id="IPR001487">
    <property type="entry name" value="Bromodomain"/>
</dbReference>
<evidence type="ECO:0000256" key="3">
    <source>
        <dbReference type="ARBA" id="ARBA00023117"/>
    </source>
</evidence>
<feature type="region of interest" description="Disordered" evidence="7">
    <location>
        <begin position="754"/>
        <end position="1042"/>
    </location>
</feature>
<comment type="subcellular location">
    <subcellularLocation>
        <location evidence="1">Nucleus</location>
    </subcellularLocation>
</comment>
<evidence type="ECO:0000256" key="7">
    <source>
        <dbReference type="SAM" id="MobiDB-lite"/>
    </source>
</evidence>
<evidence type="ECO:0000256" key="2">
    <source>
        <dbReference type="ARBA" id="ARBA00008607"/>
    </source>
</evidence>
<organism evidence="10">
    <name type="scientific">Fonticula alba</name>
    <name type="common">Slime mold</name>
    <dbReference type="NCBI Taxonomy" id="691883"/>
    <lineage>
        <taxon>Eukaryota</taxon>
        <taxon>Rotosphaerida</taxon>
        <taxon>Fonticulaceae</taxon>
        <taxon>Fonticula</taxon>
    </lineage>
</organism>
<dbReference type="CDD" id="cd04301">
    <property type="entry name" value="NAT_SF"/>
    <property type="match status" value="1"/>
</dbReference>
<dbReference type="Pfam" id="PF00439">
    <property type="entry name" value="Bromodomain"/>
    <property type="match status" value="1"/>
</dbReference>
<feature type="compositionally biased region" description="Basic and acidic residues" evidence="7">
    <location>
        <begin position="622"/>
        <end position="636"/>
    </location>
</feature>
<dbReference type="GO" id="GO:0045944">
    <property type="term" value="P:positive regulation of transcription by RNA polymerase II"/>
    <property type="evidence" value="ECO:0007669"/>
    <property type="project" value="TreeGrafter"/>
</dbReference>
<dbReference type="AlphaFoldDB" id="A0A058Z2B2"/>
<evidence type="ECO:0000256" key="6">
    <source>
        <dbReference type="PROSITE-ProRule" id="PRU00035"/>
    </source>
</evidence>
<dbReference type="SUPFAM" id="SSF55729">
    <property type="entry name" value="Acyl-CoA N-acyltransferases (Nat)"/>
    <property type="match status" value="1"/>
</dbReference>
<dbReference type="Gene3D" id="1.20.920.10">
    <property type="entry name" value="Bromodomain-like"/>
    <property type="match status" value="1"/>
</dbReference>
<comment type="similarity">
    <text evidence="2">Belongs to the acetyltransferase family. GCN5 subfamily.</text>
</comment>
<keyword evidence="3 6" id="KW-0103">Bromodomain</keyword>
<dbReference type="RefSeq" id="XP_009497330.1">
    <property type="nucleotide sequence ID" value="XM_009499055.1"/>
</dbReference>
<proteinExistence type="inferred from homology"/>
<gene>
    <name evidence="10" type="ORF">H696_05197</name>
</gene>